<dbReference type="EMBL" id="DSOV01000016">
    <property type="protein sequence ID" value="HEN41643.1"/>
    <property type="molecule type" value="Genomic_DNA"/>
</dbReference>
<dbReference type="AlphaFoldDB" id="A0A831U358"/>
<accession>A0A831U358</accession>
<protein>
    <recommendedName>
        <fullName evidence="2">Transposase</fullName>
    </recommendedName>
</protein>
<sequence length="131" mass="14749">MSQLQPLTSEAVAAAFCADSLSWHHVGRWIIDRLNPGGPKCPKCGTGYNDETRLERWYQRERIRCTSCGHMHTSTSGTILANTTLEPRELFILLLTRERFTVAERAKMLGMNPKTVRTWDAKLTDGGCPNV</sequence>
<evidence type="ECO:0008006" key="2">
    <source>
        <dbReference type="Google" id="ProtNLM"/>
    </source>
</evidence>
<organism evidence="1">
    <name type="scientific">Geobacter metallireducens</name>
    <dbReference type="NCBI Taxonomy" id="28232"/>
    <lineage>
        <taxon>Bacteria</taxon>
        <taxon>Pseudomonadati</taxon>
        <taxon>Thermodesulfobacteriota</taxon>
        <taxon>Desulfuromonadia</taxon>
        <taxon>Geobacterales</taxon>
        <taxon>Geobacteraceae</taxon>
        <taxon>Geobacter</taxon>
    </lineage>
</organism>
<comment type="caution">
    <text evidence="1">The sequence shown here is derived from an EMBL/GenBank/DDBJ whole genome shotgun (WGS) entry which is preliminary data.</text>
</comment>
<reference evidence="1" key="1">
    <citation type="journal article" date="2020" name="mSystems">
        <title>Genome- and Community-Level Interaction Insights into Carbon Utilization and Element Cycling Functions of Hydrothermarchaeota in Hydrothermal Sediment.</title>
        <authorList>
            <person name="Zhou Z."/>
            <person name="Liu Y."/>
            <person name="Xu W."/>
            <person name="Pan J."/>
            <person name="Luo Z.H."/>
            <person name="Li M."/>
        </authorList>
    </citation>
    <scope>NUCLEOTIDE SEQUENCE [LARGE SCALE GENOMIC DNA]</scope>
    <source>
        <strain evidence="1">SpSt-349</strain>
    </source>
</reference>
<gene>
    <name evidence="1" type="ORF">ENQ87_04575</name>
</gene>
<name>A0A831U358_GEOME</name>
<proteinExistence type="predicted"/>
<evidence type="ECO:0000313" key="1">
    <source>
        <dbReference type="EMBL" id="HEN41643.1"/>
    </source>
</evidence>